<feature type="domain" description="Ig-like" evidence="2">
    <location>
        <begin position="360"/>
        <end position="444"/>
    </location>
</feature>
<keyword evidence="1" id="KW-0732">Signal</keyword>
<dbReference type="RefSeq" id="WP_244606809.1">
    <property type="nucleotide sequence ID" value="NZ_SLWA01000002.1"/>
</dbReference>
<evidence type="ECO:0000313" key="4">
    <source>
        <dbReference type="Proteomes" id="UP000295270"/>
    </source>
</evidence>
<sequence>MKKIFTFCNLIPKKRLFGLLFLFLLCTNAFSQTVCRPVSQTNSQGGLLCVGLDIDSPASAYDNDAGLTTYATLTNAVGVGCFVQETLTLNQTAKAGDQIVLYLGTGNGLLDVGLLSNATIQAKLSGTNVGPSVALNSPLLNLSLLSGNSIAAVRFTVTADTNQIQVQVGGLLSLLVSLRIYDVRLDFAKPTVSGGLSQTICSGNFTTLTATPAAGTSLSWYSSATSTTPLITANSYQTPVLTTATTYYIGVTRAAGCEGSERVPVVVNVSNPVAPVISTVGTAICSTGATQQTTLSVINPIPGTTYNWYSVNSGGTILASGDTYAPTVPVGTTNFFVEAAIGSCVSPARTQVAVTSNPVPALPTVLTQSVTIQSGQNATLSAVASGAGVTLNWYDVATGGTALLTNSATFTTPILVATKTYYVEAQSATGGCVSSSRVPVTVTVVNNPLGTCLEANSQQTNFNGLCLLCGSTNPNNSVDGNPATAARLTIPVGLINGYAQQTLQFNNPGRAGDIVDVELEVPGGILDLSVLNYISLATYNGATFNNDRV</sequence>
<name>A0ABY2B1L4_9FLAO</name>
<feature type="signal peptide" evidence="1">
    <location>
        <begin position="1"/>
        <end position="31"/>
    </location>
</feature>
<feature type="domain" description="Ig-like" evidence="2">
    <location>
        <begin position="189"/>
        <end position="270"/>
    </location>
</feature>
<gene>
    <name evidence="3" type="ORF">EV142_102334</name>
</gene>
<evidence type="ECO:0000259" key="2">
    <source>
        <dbReference type="Pfam" id="PF19081"/>
    </source>
</evidence>
<dbReference type="EMBL" id="SLWA01000002">
    <property type="protein sequence ID" value="TCN59716.1"/>
    <property type="molecule type" value="Genomic_DNA"/>
</dbReference>
<reference evidence="3 4" key="1">
    <citation type="journal article" date="2015" name="Stand. Genomic Sci.">
        <title>Genomic Encyclopedia of Bacterial and Archaeal Type Strains, Phase III: the genomes of soil and plant-associated and newly described type strains.</title>
        <authorList>
            <person name="Whitman W.B."/>
            <person name="Woyke T."/>
            <person name="Klenk H.P."/>
            <person name="Zhou Y."/>
            <person name="Lilburn T.G."/>
            <person name="Beck B.J."/>
            <person name="De Vos P."/>
            <person name="Vandamme P."/>
            <person name="Eisen J.A."/>
            <person name="Garrity G."/>
            <person name="Hugenholtz P."/>
            <person name="Kyrpides N.C."/>
        </authorList>
    </citation>
    <scope>NUCLEOTIDE SEQUENCE [LARGE SCALE GENOMIC DNA]</scope>
    <source>
        <strain evidence="3 4">P5626</strain>
    </source>
</reference>
<feature type="domain" description="Ig-like" evidence="2">
    <location>
        <begin position="272"/>
        <end position="358"/>
    </location>
</feature>
<comment type="caution">
    <text evidence="3">The sequence shown here is derived from an EMBL/GenBank/DDBJ whole genome shotgun (WGS) entry which is preliminary data.</text>
</comment>
<accession>A0ABY2B1L4</accession>
<proteinExistence type="predicted"/>
<evidence type="ECO:0000256" key="1">
    <source>
        <dbReference type="SAM" id="SignalP"/>
    </source>
</evidence>
<organism evidence="3 4">
    <name type="scientific">Flavobacterium circumlabens</name>
    <dbReference type="NCBI Taxonomy" id="2133765"/>
    <lineage>
        <taxon>Bacteria</taxon>
        <taxon>Pseudomonadati</taxon>
        <taxon>Bacteroidota</taxon>
        <taxon>Flavobacteriia</taxon>
        <taxon>Flavobacteriales</taxon>
        <taxon>Flavobacteriaceae</taxon>
        <taxon>Flavobacterium</taxon>
    </lineage>
</organism>
<dbReference type="Proteomes" id="UP000295270">
    <property type="component" value="Unassembled WGS sequence"/>
</dbReference>
<evidence type="ECO:0000313" key="3">
    <source>
        <dbReference type="EMBL" id="TCN59716.1"/>
    </source>
</evidence>
<dbReference type="InterPro" id="IPR044023">
    <property type="entry name" value="Ig_7"/>
</dbReference>
<protein>
    <recommendedName>
        <fullName evidence="2">Ig-like domain-containing protein</fullName>
    </recommendedName>
</protein>
<keyword evidence="4" id="KW-1185">Reference proteome</keyword>
<dbReference type="Pfam" id="PF19081">
    <property type="entry name" value="Ig_7"/>
    <property type="match status" value="3"/>
</dbReference>
<feature type="chain" id="PRO_5046013848" description="Ig-like domain-containing protein" evidence="1">
    <location>
        <begin position="32"/>
        <end position="549"/>
    </location>
</feature>